<proteinExistence type="predicted"/>
<protein>
    <submittedName>
        <fullName evidence="1">Uncharacterized protein</fullName>
    </submittedName>
</protein>
<evidence type="ECO:0000313" key="1">
    <source>
        <dbReference type="EMBL" id="CAL1268088.1"/>
    </source>
</evidence>
<gene>
    <name evidence="1" type="ORF">LARSCL_LOCUS3987</name>
</gene>
<keyword evidence="2" id="KW-1185">Reference proteome</keyword>
<dbReference type="Proteomes" id="UP001497382">
    <property type="component" value="Unassembled WGS sequence"/>
</dbReference>
<dbReference type="AlphaFoldDB" id="A0AAV1Z910"/>
<organism evidence="1 2">
    <name type="scientific">Larinioides sclopetarius</name>
    <dbReference type="NCBI Taxonomy" id="280406"/>
    <lineage>
        <taxon>Eukaryota</taxon>
        <taxon>Metazoa</taxon>
        <taxon>Ecdysozoa</taxon>
        <taxon>Arthropoda</taxon>
        <taxon>Chelicerata</taxon>
        <taxon>Arachnida</taxon>
        <taxon>Araneae</taxon>
        <taxon>Araneomorphae</taxon>
        <taxon>Entelegynae</taxon>
        <taxon>Araneoidea</taxon>
        <taxon>Araneidae</taxon>
        <taxon>Larinioides</taxon>
    </lineage>
</organism>
<evidence type="ECO:0000313" key="2">
    <source>
        <dbReference type="Proteomes" id="UP001497382"/>
    </source>
</evidence>
<name>A0AAV1Z910_9ARAC</name>
<reference evidence="1 2" key="1">
    <citation type="submission" date="2024-04" db="EMBL/GenBank/DDBJ databases">
        <authorList>
            <person name="Rising A."/>
            <person name="Reimegard J."/>
            <person name="Sonavane S."/>
            <person name="Akerstrom W."/>
            <person name="Nylinder S."/>
            <person name="Hedman E."/>
            <person name="Kallberg Y."/>
        </authorList>
    </citation>
    <scope>NUCLEOTIDE SEQUENCE [LARGE SCALE GENOMIC DNA]</scope>
</reference>
<sequence>MTVSSNVSSNPYEEVSNFGEKVLSFSLQKFGMIYKELAHSSLFTEDIGNAVVILQLHIRDFLRDRLFRGLDKMVGVIDPSQGYQAIRHLLNLRSDQSLEDYPIHTVFLGYLALITELIIFLDSTNLPVPKHWFTQTWTLIFEERLKHRFADGWEGLKAEAKKVCDECPNKDELFEELRFIEHPYAEIDPLIETSFKELDPFFMFCTLGTGFEFPRKLGLSREAQDKLLQNSDF</sequence>
<dbReference type="EMBL" id="CAXIEN010000031">
    <property type="protein sequence ID" value="CAL1268088.1"/>
    <property type="molecule type" value="Genomic_DNA"/>
</dbReference>
<comment type="caution">
    <text evidence="1">The sequence shown here is derived from an EMBL/GenBank/DDBJ whole genome shotgun (WGS) entry which is preliminary data.</text>
</comment>
<accession>A0AAV1Z910</accession>